<gene>
    <name evidence="1" type="ORF">METZ01_LOCUS162864</name>
</gene>
<organism evidence="1">
    <name type="scientific">marine metagenome</name>
    <dbReference type="NCBI Taxonomy" id="408172"/>
    <lineage>
        <taxon>unclassified sequences</taxon>
        <taxon>metagenomes</taxon>
        <taxon>ecological metagenomes</taxon>
    </lineage>
</organism>
<dbReference type="Gene3D" id="2.60.120.10">
    <property type="entry name" value="Jelly Rolls"/>
    <property type="match status" value="1"/>
</dbReference>
<name>A0A382B863_9ZZZZ</name>
<dbReference type="AlphaFoldDB" id="A0A382B863"/>
<sequence length="173" mass="19296">MAEKFSPRVPGLEPTFTSMHGEEVPWIPVRSQQNSDGSESHVWEKWVAFSTEPIYLALFARWDPGMIIRHHGHFSPHVLTVLEGEMHCGDVRCGPGSHIELPFGSSFGPFVAGPEGTRLYEVMMGDPRSWSDDPGSLTEILLERGVTQLPDPPIRLPNDMADLRAVFSKETTD</sequence>
<accession>A0A382B863</accession>
<evidence type="ECO:0000313" key="1">
    <source>
        <dbReference type="EMBL" id="SVB10010.1"/>
    </source>
</evidence>
<proteinExistence type="predicted"/>
<dbReference type="InterPro" id="IPR014710">
    <property type="entry name" value="RmlC-like_jellyroll"/>
</dbReference>
<dbReference type="EMBL" id="UINC01028650">
    <property type="protein sequence ID" value="SVB10010.1"/>
    <property type="molecule type" value="Genomic_DNA"/>
</dbReference>
<evidence type="ECO:0008006" key="2">
    <source>
        <dbReference type="Google" id="ProtNLM"/>
    </source>
</evidence>
<reference evidence="1" key="1">
    <citation type="submission" date="2018-05" db="EMBL/GenBank/DDBJ databases">
        <authorList>
            <person name="Lanie J.A."/>
            <person name="Ng W.-L."/>
            <person name="Kazmierczak K.M."/>
            <person name="Andrzejewski T.M."/>
            <person name="Davidsen T.M."/>
            <person name="Wayne K.J."/>
            <person name="Tettelin H."/>
            <person name="Glass J.I."/>
            <person name="Rusch D."/>
            <person name="Podicherti R."/>
            <person name="Tsui H.-C.T."/>
            <person name="Winkler M.E."/>
        </authorList>
    </citation>
    <scope>NUCLEOTIDE SEQUENCE</scope>
</reference>
<dbReference type="SUPFAM" id="SSF51182">
    <property type="entry name" value="RmlC-like cupins"/>
    <property type="match status" value="1"/>
</dbReference>
<dbReference type="InterPro" id="IPR011051">
    <property type="entry name" value="RmlC_Cupin_sf"/>
</dbReference>
<protein>
    <recommendedName>
        <fullName evidence="2">ChrR-like cupin domain-containing protein</fullName>
    </recommendedName>
</protein>